<gene>
    <name evidence="2" type="ORF">niasHS_009357</name>
</gene>
<evidence type="ECO:0000256" key="1">
    <source>
        <dbReference type="SAM" id="MobiDB-lite"/>
    </source>
</evidence>
<sequence>MFRRNRVPLYTSKGCSRDEENDLTKMDKQCKFPEPFACDESCCNEAKEERGQCDALYKESPTSTSPSSSTPISPSSSTPSPVDLSTEFDADGNAALDVPKMPLALVAFAVLLMI</sequence>
<feature type="compositionally biased region" description="Low complexity" evidence="1">
    <location>
        <begin position="60"/>
        <end position="81"/>
    </location>
</feature>
<proteinExistence type="predicted"/>
<dbReference type="Proteomes" id="UP001620645">
    <property type="component" value="Unassembled WGS sequence"/>
</dbReference>
<evidence type="ECO:0000313" key="3">
    <source>
        <dbReference type="Proteomes" id="UP001620645"/>
    </source>
</evidence>
<comment type="caution">
    <text evidence="2">The sequence shown here is derived from an EMBL/GenBank/DDBJ whole genome shotgun (WGS) entry which is preliminary data.</text>
</comment>
<keyword evidence="3" id="KW-1185">Reference proteome</keyword>
<organism evidence="2 3">
    <name type="scientific">Heterodera schachtii</name>
    <name type="common">Sugarbeet cyst nematode worm</name>
    <name type="synonym">Tylenchus schachtii</name>
    <dbReference type="NCBI Taxonomy" id="97005"/>
    <lineage>
        <taxon>Eukaryota</taxon>
        <taxon>Metazoa</taxon>
        <taxon>Ecdysozoa</taxon>
        <taxon>Nematoda</taxon>
        <taxon>Chromadorea</taxon>
        <taxon>Rhabditida</taxon>
        <taxon>Tylenchina</taxon>
        <taxon>Tylenchomorpha</taxon>
        <taxon>Tylenchoidea</taxon>
        <taxon>Heteroderidae</taxon>
        <taxon>Heteroderinae</taxon>
        <taxon>Heterodera</taxon>
    </lineage>
</organism>
<reference evidence="2 3" key="1">
    <citation type="submission" date="2024-10" db="EMBL/GenBank/DDBJ databases">
        <authorList>
            <person name="Kim D."/>
        </authorList>
    </citation>
    <scope>NUCLEOTIDE SEQUENCE [LARGE SCALE GENOMIC DNA]</scope>
    <source>
        <strain evidence="2">Taebaek</strain>
    </source>
</reference>
<name>A0ABD2JBS3_HETSC</name>
<dbReference type="AlphaFoldDB" id="A0ABD2JBS3"/>
<accession>A0ABD2JBS3</accession>
<evidence type="ECO:0000313" key="2">
    <source>
        <dbReference type="EMBL" id="KAL3088071.1"/>
    </source>
</evidence>
<protein>
    <submittedName>
        <fullName evidence="2">Uncharacterized protein</fullName>
    </submittedName>
</protein>
<feature type="region of interest" description="Disordered" evidence="1">
    <location>
        <begin position="54"/>
        <end position="88"/>
    </location>
</feature>
<dbReference type="EMBL" id="JBICCN010000168">
    <property type="protein sequence ID" value="KAL3088071.1"/>
    <property type="molecule type" value="Genomic_DNA"/>
</dbReference>
<feature type="region of interest" description="Disordered" evidence="1">
    <location>
        <begin position="1"/>
        <end position="20"/>
    </location>
</feature>